<accession>A0A840A1R7</accession>
<proteinExistence type="predicted"/>
<dbReference type="EMBL" id="JACIDK010000002">
    <property type="protein sequence ID" value="MBB3891461.1"/>
    <property type="molecule type" value="Genomic_DNA"/>
</dbReference>
<dbReference type="AlphaFoldDB" id="A0A840A1R7"/>
<protein>
    <submittedName>
        <fullName evidence="2">Uncharacterized protein</fullName>
    </submittedName>
</protein>
<sequence length="137" mass="15217">MTSLTEASTKPIRRLAYLLLLIVGGVGLVTHAWWFEATRDVVVLQRAGSWLTVWGIAVTARPILTDGVASTVQRQMPRVHAFFPMSDLADRLKRAEARRPEVRRSVIAERVAGVVMIVCGTLLNGYGDMFGRWLLAL</sequence>
<feature type="transmembrane region" description="Helical" evidence="1">
    <location>
        <begin position="107"/>
        <end position="127"/>
    </location>
</feature>
<keyword evidence="1" id="KW-1133">Transmembrane helix</keyword>
<dbReference type="RefSeq" id="WP_183772316.1">
    <property type="nucleotide sequence ID" value="NZ_JACIDK010000002.1"/>
</dbReference>
<evidence type="ECO:0000313" key="3">
    <source>
        <dbReference type="Proteomes" id="UP000530564"/>
    </source>
</evidence>
<gene>
    <name evidence="2" type="ORF">GGQ61_002178</name>
</gene>
<keyword evidence="3" id="KW-1185">Reference proteome</keyword>
<organism evidence="2 3">
    <name type="scientific">Phenylobacterium haematophilum</name>
    <dbReference type="NCBI Taxonomy" id="98513"/>
    <lineage>
        <taxon>Bacteria</taxon>
        <taxon>Pseudomonadati</taxon>
        <taxon>Pseudomonadota</taxon>
        <taxon>Alphaproteobacteria</taxon>
        <taxon>Caulobacterales</taxon>
        <taxon>Caulobacteraceae</taxon>
        <taxon>Phenylobacterium</taxon>
    </lineage>
</organism>
<feature type="transmembrane region" description="Helical" evidence="1">
    <location>
        <begin position="47"/>
        <end position="64"/>
    </location>
</feature>
<comment type="caution">
    <text evidence="2">The sequence shown here is derived from an EMBL/GenBank/DDBJ whole genome shotgun (WGS) entry which is preliminary data.</text>
</comment>
<reference evidence="2 3" key="1">
    <citation type="submission" date="2020-08" db="EMBL/GenBank/DDBJ databases">
        <title>Genomic Encyclopedia of Type Strains, Phase IV (KMG-IV): sequencing the most valuable type-strain genomes for metagenomic binning, comparative biology and taxonomic classification.</title>
        <authorList>
            <person name="Goeker M."/>
        </authorList>
    </citation>
    <scope>NUCLEOTIDE SEQUENCE [LARGE SCALE GENOMIC DNA]</scope>
    <source>
        <strain evidence="2 3">DSM 21793</strain>
    </source>
</reference>
<name>A0A840A1R7_9CAUL</name>
<keyword evidence="1" id="KW-0472">Membrane</keyword>
<evidence type="ECO:0000256" key="1">
    <source>
        <dbReference type="SAM" id="Phobius"/>
    </source>
</evidence>
<dbReference type="Proteomes" id="UP000530564">
    <property type="component" value="Unassembled WGS sequence"/>
</dbReference>
<feature type="transmembrane region" description="Helical" evidence="1">
    <location>
        <begin position="15"/>
        <end position="35"/>
    </location>
</feature>
<keyword evidence="1" id="KW-0812">Transmembrane</keyword>
<evidence type="ECO:0000313" key="2">
    <source>
        <dbReference type="EMBL" id="MBB3891461.1"/>
    </source>
</evidence>